<feature type="coiled-coil region" evidence="10">
    <location>
        <begin position="1074"/>
        <end position="1156"/>
    </location>
</feature>
<keyword evidence="7 10" id="KW-0175">Coiled coil</keyword>
<evidence type="ECO:0000313" key="13">
    <source>
        <dbReference type="Proteomes" id="UP000504608"/>
    </source>
</evidence>
<name>A0A6J1J1D0_CUCMA</name>
<feature type="region of interest" description="Disordered" evidence="11">
    <location>
        <begin position="822"/>
        <end position="943"/>
    </location>
</feature>
<organism evidence="13 14">
    <name type="scientific">Cucurbita maxima</name>
    <name type="common">Pumpkin</name>
    <name type="synonym">Winter squash</name>
    <dbReference type="NCBI Taxonomy" id="3661"/>
    <lineage>
        <taxon>Eukaryota</taxon>
        <taxon>Viridiplantae</taxon>
        <taxon>Streptophyta</taxon>
        <taxon>Embryophyta</taxon>
        <taxon>Tracheophyta</taxon>
        <taxon>Spermatophyta</taxon>
        <taxon>Magnoliopsida</taxon>
        <taxon>eudicotyledons</taxon>
        <taxon>Gunneridae</taxon>
        <taxon>Pentapetalae</taxon>
        <taxon>rosids</taxon>
        <taxon>fabids</taxon>
        <taxon>Cucurbitales</taxon>
        <taxon>Cucurbitaceae</taxon>
        <taxon>Cucurbiteae</taxon>
        <taxon>Cucurbita</taxon>
    </lineage>
</organism>
<comment type="subcellular location">
    <subcellularLocation>
        <location evidence="1">Cell membrane</location>
        <topology evidence="1">Single-pass membrane protein</topology>
    </subcellularLocation>
    <subcellularLocation>
        <location evidence="2">Endoplasmic reticulum membrane</location>
        <topology evidence="2">Single-pass membrane protein</topology>
    </subcellularLocation>
</comment>
<dbReference type="RefSeq" id="XP_022982001.1">
    <property type="nucleotide sequence ID" value="XM_023126233.1"/>
</dbReference>
<feature type="region of interest" description="Disordered" evidence="11">
    <location>
        <begin position="788"/>
        <end position="809"/>
    </location>
</feature>
<dbReference type="Proteomes" id="UP000504608">
    <property type="component" value="Unplaced"/>
</dbReference>
<dbReference type="OrthoDB" id="1703439at2759"/>
<sequence>MMADMDVHADVSEVNEKCALDMSTYENLPNACNASPLDSAASIPKDNTDASYVFVNSTDAATSDDHVVSDLNGQPECSHNVDTEIKVHNGEFCTDDGRKPDSFFVSNASEDSPFKFSEHLKVSDAIQDETRVVDVLQSSDAKVDEAEPGLDSSQKVEETRILENQAVNELFDAEKNSGEIYGVDAPQEDENVQIQEENQIISTTESSNTDANLGGQILVVSSQMVEDIQIHEDNGVMGIMKSSNTKANHGIDIEAESSQNAEGIQFRKEYGIVAIKFSDPESNTGEEIEVESSRKADEVQNHEENGRVKAFNLTDTAATLRGKIKLESSKKADDIQNGEENVRMKAFDLSCTVANPRGKIEVESSQKGDDILNDEENGRVKAFNLSDTEVDIQNHKENGIMKAPKLSNTEANPRSEIEVESPGEGEDIKLNGQNEIVDAVKSSATVDKRGQGEVVPEDNETVAINELSDTIENRSEETELDSFEREEGIRESQDANVEAADCHSGKEKVDEMVNKAAISDPVGGLGESQIINGEDSLLEPSEENKVDMEQHLAAAPSPLVNSEDLNGSISTSTATSMDQDDPSKTIDDKDTGANTSSFHDHTETLSSSVDPDIDSVETHKLTHTMLINDPKVELNEITVNEQEVNHVLELEETSETASHPKVDECDRVEVLEGTVSGDEMSIALDESRTSYGDDSVAGSQLIPVEVEPAQSVETAVSSVVIGNTSVEIRKMSCTHSLDDPVLRPDLEAEDCTMSENVASADDYVQLDNEVRENHEISLLLGDNNFETKSESGDIEEENQSTFPCNDMRSESNDFISIECEERGSTVPEVPNGGNKSTAIQQSSAVETDSEFRDNERSLSPTANEKSGENIEIASSVVGGGRDITSDDCTSETEVKGSAVNDEVDLNPMSDIASQTDSKPTKEETEVVHSCQNEPSPISPEGSIEALAGKNVGTEAGTKPLNFLVRVPKFGDVNIREQIKSAQMEVDQTTKDRDAIRVQIQIVRAAWKVLSDNLEAAVSEGRAARDLLKSKRQEIDSVQSVITKVKNAMSIGDIDGRVRSIEHSIEHETLPLKEEKQLIREIKQLKQLREQLSSTTGKQNELQQALDQKDQFEERLRLLRKEMDLLRGNVLKAESVIKAAKKICNDESLKLDELQSKFKAADKIRQEAYANLQSLRKQLYDKNKYYWKYRDDVKEANEIASSGDVERLQRFSVNQVECMMELWNTNAEFREEYIKTNMRSTLRRLKTLDGRSLGPNEEPHALNHIVKERPARDNSLSTVSKTLEPEKLIPAENMRDNDKPVIEVVKTKNQPTKNKKPTTVVALVNGLGNISCENDVEEPPRPVEIKRTREEEELAAKAEELRKKEEAIKLKEQHKLEEKTKAKEALERKSRNAEKAHARAATKARKEAEEREKLREKRAKKKARKMAAAETEAGNGLEERESGIITESTPKEVSENTGKQGTAAKRPQKASQSQYTKHSKTKSTIPPHLRNRSKRGMQPWMWVLLATLIVFVVFFVGATTASILGLGF</sequence>
<evidence type="ECO:0000256" key="8">
    <source>
        <dbReference type="ARBA" id="ARBA00023136"/>
    </source>
</evidence>
<feature type="region of interest" description="Disordered" evidence="11">
    <location>
        <begin position="406"/>
        <end position="428"/>
    </location>
</feature>
<keyword evidence="3" id="KW-1003">Cell membrane</keyword>
<feature type="region of interest" description="Disordered" evidence="11">
    <location>
        <begin position="555"/>
        <end position="612"/>
    </location>
</feature>
<feature type="compositionally biased region" description="Basic and acidic residues" evidence="11">
    <location>
        <begin position="1371"/>
        <end position="1396"/>
    </location>
</feature>
<protein>
    <submittedName>
        <fullName evidence="14 15">Uncharacterized protein LOC111480984</fullName>
    </submittedName>
</protein>
<evidence type="ECO:0000256" key="4">
    <source>
        <dbReference type="ARBA" id="ARBA00022692"/>
    </source>
</evidence>
<evidence type="ECO:0000313" key="14">
    <source>
        <dbReference type="RefSeq" id="XP_022982000.1"/>
    </source>
</evidence>
<feature type="compositionally biased region" description="Basic residues" evidence="11">
    <location>
        <begin position="1415"/>
        <end position="1424"/>
    </location>
</feature>
<keyword evidence="6 12" id="KW-1133">Transmembrane helix</keyword>
<dbReference type="RefSeq" id="XP_022982000.1">
    <property type="nucleotide sequence ID" value="XM_023126232.1"/>
</dbReference>
<evidence type="ECO:0000256" key="12">
    <source>
        <dbReference type="SAM" id="Phobius"/>
    </source>
</evidence>
<dbReference type="KEGG" id="cmax:111480984"/>
<keyword evidence="4 12" id="KW-0812">Transmembrane</keyword>
<dbReference type="GeneID" id="111480984"/>
<feature type="compositionally biased region" description="Basic and acidic residues" evidence="11">
    <location>
        <begin position="581"/>
        <end position="591"/>
    </location>
</feature>
<evidence type="ECO:0000256" key="2">
    <source>
        <dbReference type="ARBA" id="ARBA00004389"/>
    </source>
</evidence>
<keyword evidence="5" id="KW-0256">Endoplasmic reticulum</keyword>
<feature type="compositionally biased region" description="Polar residues" evidence="11">
    <location>
        <begin position="559"/>
        <end position="577"/>
    </location>
</feature>
<dbReference type="InterPro" id="IPR055282">
    <property type="entry name" value="PPI1-4"/>
</dbReference>
<accession>A0A6J1J1D0</accession>
<keyword evidence="8 12" id="KW-0472">Membrane</keyword>
<evidence type="ECO:0000256" key="3">
    <source>
        <dbReference type="ARBA" id="ARBA00022475"/>
    </source>
</evidence>
<reference evidence="14 15" key="1">
    <citation type="submission" date="2025-04" db="UniProtKB">
        <authorList>
            <consortium name="RefSeq"/>
        </authorList>
    </citation>
    <scope>IDENTIFICATION</scope>
    <source>
        <tissue evidence="14 15">Young leaves</tissue>
    </source>
</reference>
<evidence type="ECO:0000313" key="15">
    <source>
        <dbReference type="RefSeq" id="XP_022982001.1"/>
    </source>
</evidence>
<feature type="transmembrane region" description="Helical" evidence="12">
    <location>
        <begin position="1499"/>
        <end position="1525"/>
    </location>
</feature>
<proteinExistence type="inferred from homology"/>
<comment type="similarity">
    <text evidence="9">Belongs to the plant Proton pump-interactor protein family.</text>
</comment>
<dbReference type="PANTHER" id="PTHR32219:SF3">
    <property type="entry name" value="CALPONIN-LIKE DOMAIN PROTEIN"/>
    <property type="match status" value="1"/>
</dbReference>
<evidence type="ECO:0000313" key="16">
    <source>
        <dbReference type="RefSeq" id="XP_022982002.1"/>
    </source>
</evidence>
<evidence type="ECO:0000256" key="7">
    <source>
        <dbReference type="ARBA" id="ARBA00023054"/>
    </source>
</evidence>
<dbReference type="RefSeq" id="XP_022982002.1">
    <property type="nucleotide sequence ID" value="XM_023126234.1"/>
</dbReference>
<dbReference type="PANTHER" id="PTHR32219">
    <property type="entry name" value="RNA-BINDING PROTEIN YLMH-RELATED"/>
    <property type="match status" value="1"/>
</dbReference>
<evidence type="ECO:0000256" key="9">
    <source>
        <dbReference type="ARBA" id="ARBA00038080"/>
    </source>
</evidence>
<evidence type="ECO:0000256" key="1">
    <source>
        <dbReference type="ARBA" id="ARBA00004162"/>
    </source>
</evidence>
<evidence type="ECO:0000256" key="10">
    <source>
        <dbReference type="SAM" id="Coils"/>
    </source>
</evidence>
<keyword evidence="13" id="KW-1185">Reference proteome</keyword>
<feature type="compositionally biased region" description="Basic and acidic residues" evidence="11">
    <location>
        <begin position="1403"/>
        <end position="1414"/>
    </location>
</feature>
<feature type="region of interest" description="Disordered" evidence="11">
    <location>
        <begin position="1371"/>
        <end position="1491"/>
    </location>
</feature>
<feature type="compositionally biased region" description="Polar residues" evidence="11">
    <location>
        <begin position="833"/>
        <end position="846"/>
    </location>
</feature>
<dbReference type="GO" id="GO:0005789">
    <property type="term" value="C:endoplasmic reticulum membrane"/>
    <property type="evidence" value="ECO:0007669"/>
    <property type="project" value="UniProtKB-SubCell"/>
</dbReference>
<gene>
    <name evidence="14 15 16" type="primary">LOC111480984</name>
</gene>
<evidence type="ECO:0000256" key="6">
    <source>
        <dbReference type="ARBA" id="ARBA00022989"/>
    </source>
</evidence>
<dbReference type="GO" id="GO:0005886">
    <property type="term" value="C:plasma membrane"/>
    <property type="evidence" value="ECO:0007669"/>
    <property type="project" value="UniProtKB-SubCell"/>
</dbReference>
<evidence type="ECO:0000256" key="5">
    <source>
        <dbReference type="ARBA" id="ARBA00022824"/>
    </source>
</evidence>
<evidence type="ECO:0000256" key="11">
    <source>
        <dbReference type="SAM" id="MobiDB-lite"/>
    </source>
</evidence>